<feature type="region of interest" description="Disordered" evidence="1">
    <location>
        <begin position="35"/>
        <end position="126"/>
    </location>
</feature>
<dbReference type="Gene3D" id="3.10.350.10">
    <property type="entry name" value="LysM domain"/>
    <property type="match status" value="1"/>
</dbReference>
<dbReference type="AlphaFoldDB" id="A0A917LW54"/>
<keyword evidence="4" id="KW-1185">Reference proteome</keyword>
<accession>A0A917LW54</accession>
<feature type="compositionally biased region" description="Polar residues" evidence="1">
    <location>
        <begin position="62"/>
        <end position="78"/>
    </location>
</feature>
<dbReference type="PROSITE" id="PS51782">
    <property type="entry name" value="LYSM"/>
    <property type="match status" value="1"/>
</dbReference>
<organism evidence="3 4">
    <name type="scientific">Virgibacillus oceani</name>
    <dbReference type="NCBI Taxonomy" id="1479511"/>
    <lineage>
        <taxon>Bacteria</taxon>
        <taxon>Bacillati</taxon>
        <taxon>Bacillota</taxon>
        <taxon>Bacilli</taxon>
        <taxon>Bacillales</taxon>
        <taxon>Bacillaceae</taxon>
        <taxon>Virgibacillus</taxon>
    </lineage>
</organism>
<dbReference type="SMART" id="SM00257">
    <property type="entry name" value="LysM"/>
    <property type="match status" value="1"/>
</dbReference>
<dbReference type="SUPFAM" id="SSF54106">
    <property type="entry name" value="LysM domain"/>
    <property type="match status" value="1"/>
</dbReference>
<dbReference type="InterPro" id="IPR036779">
    <property type="entry name" value="LysM_dom_sf"/>
</dbReference>
<feature type="region of interest" description="Disordered" evidence="1">
    <location>
        <begin position="288"/>
        <end position="333"/>
    </location>
</feature>
<evidence type="ECO:0000313" key="4">
    <source>
        <dbReference type="Proteomes" id="UP000622860"/>
    </source>
</evidence>
<comment type="caution">
    <text evidence="3">The sequence shown here is derived from an EMBL/GenBank/DDBJ whole genome shotgun (WGS) entry which is preliminary data.</text>
</comment>
<dbReference type="NCBIfam" id="TIGR02899">
    <property type="entry name" value="spore_safA"/>
    <property type="match status" value="1"/>
</dbReference>
<protein>
    <recommendedName>
        <fullName evidence="2">LysM domain-containing protein</fullName>
    </recommendedName>
</protein>
<evidence type="ECO:0000259" key="2">
    <source>
        <dbReference type="PROSITE" id="PS51782"/>
    </source>
</evidence>
<dbReference type="InterPro" id="IPR018392">
    <property type="entry name" value="LysM"/>
</dbReference>
<reference evidence="3" key="2">
    <citation type="submission" date="2020-09" db="EMBL/GenBank/DDBJ databases">
        <authorList>
            <person name="Sun Q."/>
            <person name="Zhou Y."/>
        </authorList>
    </citation>
    <scope>NUCLEOTIDE SEQUENCE</scope>
    <source>
        <strain evidence="3">CGMCC 1.12754</strain>
    </source>
</reference>
<name>A0A917LW54_9BACI</name>
<feature type="compositionally biased region" description="Basic and acidic residues" evidence="1">
    <location>
        <begin position="84"/>
        <end position="93"/>
    </location>
</feature>
<gene>
    <name evidence="3" type="ORF">GCM10011398_02410</name>
</gene>
<dbReference type="Pfam" id="PF01476">
    <property type="entry name" value="LysM"/>
    <property type="match status" value="1"/>
</dbReference>
<dbReference type="InterPro" id="IPR014248">
    <property type="entry name" value="Spore_coat_assembly_SafA"/>
</dbReference>
<sequence length="333" mass="37569">MKIHIVQKGDTLWELSKKYGVDFEQLKQVNSQLSSPDMIMPGMKIKIPSSSKPVPKEGMNPKESQQPIATNPYKNTSPKPLPVIKEDDKEKPKPIQPQMPMQPKKEMPIKPQPQPKKEMPIQPQPQPQIPMQPIIQMPIMEQEMQNYTTINLPKMPVYHPPVEKPKEKPAVKEKMKPMPLPQPMHMVPLCCHVINPYCPPGPHDFFPVMGTFPAGHAPMAPMHMQHGGMAQPYAHGGHMMESPEMEMPVKPNYQAGGKDCGCKGKGSYPNQMGGYHMNNPSSFGGYDFNRQPGYVPQNYPPHFANVPVTENQYPKPPGPSFDYRNEEEDIQGE</sequence>
<dbReference type="EMBL" id="BMFR01000001">
    <property type="protein sequence ID" value="GGG62581.1"/>
    <property type="molecule type" value="Genomic_DNA"/>
</dbReference>
<dbReference type="RefSeq" id="WP_188453521.1">
    <property type="nucleotide sequence ID" value="NZ_BMFR01000001.1"/>
</dbReference>
<reference evidence="3" key="1">
    <citation type="journal article" date="2014" name="Int. J. Syst. Evol. Microbiol.">
        <title>Complete genome sequence of Corynebacterium casei LMG S-19264T (=DSM 44701T), isolated from a smear-ripened cheese.</title>
        <authorList>
            <consortium name="US DOE Joint Genome Institute (JGI-PGF)"/>
            <person name="Walter F."/>
            <person name="Albersmeier A."/>
            <person name="Kalinowski J."/>
            <person name="Ruckert C."/>
        </authorList>
    </citation>
    <scope>NUCLEOTIDE SEQUENCE</scope>
    <source>
        <strain evidence="3">CGMCC 1.12754</strain>
    </source>
</reference>
<evidence type="ECO:0000313" key="3">
    <source>
        <dbReference type="EMBL" id="GGG62581.1"/>
    </source>
</evidence>
<dbReference type="Proteomes" id="UP000622860">
    <property type="component" value="Unassembled WGS sequence"/>
</dbReference>
<feature type="domain" description="LysM" evidence="2">
    <location>
        <begin position="2"/>
        <end position="47"/>
    </location>
</feature>
<proteinExistence type="predicted"/>
<dbReference type="CDD" id="cd00118">
    <property type="entry name" value="LysM"/>
    <property type="match status" value="1"/>
</dbReference>
<evidence type="ECO:0000256" key="1">
    <source>
        <dbReference type="SAM" id="MobiDB-lite"/>
    </source>
</evidence>